<evidence type="ECO:0000256" key="2">
    <source>
        <dbReference type="ARBA" id="ARBA00022612"/>
    </source>
</evidence>
<comment type="caution">
    <text evidence="4">The sequence shown here is derived from an EMBL/GenBank/DDBJ whole genome shotgun (WGS) entry which is preliminary data.</text>
</comment>
<dbReference type="InterPro" id="IPR020991">
    <property type="entry name" value="Connector_podovirus"/>
</dbReference>
<dbReference type="RefSeq" id="WP_064185222.1">
    <property type="nucleotide sequence ID" value="NZ_CABGAX010000004.1"/>
</dbReference>
<sequence>MSDQKTQENESERIGRILREQKSMETDRSVFEQHWQEIAERILPRSAEFKGTRQKGGKRTEKAIDATGALALQKFGAAIESVITPRTQKWHTLSNERFANDEEVQRYFQEVRDILFRLRYAPWANFASQSHEHYISSGAFGTGCTFVDNVIGKGPRYCTYHLREIYFTENFQGMIDVVHRKYCMTARQAIQQFGEENLPQQVRTTAKSDPSKQFNFLHRVEPNDKRDMSRQDKEGMPFRSVHICMEGSKIVQEGGYWSQPYAISRYYTAPGEVYGRSPAMVVLPDIKLLNEINRAIIEGAQMAVRPPMLLPEDGILQPFKMMPGALNFGGMNRDGKPLALPLNTATDFSVAMTLAEQKRQTINDGFFITLFQILVDNPQMTATEAMLRAQEKGQLLAPTAGRIQAEFLGTLILREIDIAYQNGLLPEPPEQLKEIGGEYDIEYTSPLVRLQMSEEASGIMNVINAAGTIGQFDQNIARTLNGDAALRFIAKASGAPLQVVKTEDEMAAQDAADQQQLQLQQLLAAAPVAATAAKDFAQANQIAQTPAPSPALQG</sequence>
<gene>
    <name evidence="4" type="ORF">ETF13_11825</name>
</gene>
<proteinExistence type="predicted"/>
<name>A0A483MSQ0_KLEPN</name>
<organism evidence="4">
    <name type="scientific">Klebsiella pneumoniae</name>
    <dbReference type="NCBI Taxonomy" id="573"/>
    <lineage>
        <taxon>Bacteria</taxon>
        <taxon>Pseudomonadati</taxon>
        <taxon>Pseudomonadota</taxon>
        <taxon>Gammaproteobacteria</taxon>
        <taxon>Enterobacterales</taxon>
        <taxon>Enterobacteriaceae</taxon>
        <taxon>Klebsiella/Raoultella group</taxon>
        <taxon>Klebsiella</taxon>
        <taxon>Klebsiella pneumoniae complex</taxon>
    </lineage>
</organism>
<keyword evidence="2" id="KW-1188">Viral release from host cell</keyword>
<evidence type="ECO:0000313" key="4">
    <source>
        <dbReference type="EMBL" id="TCX90601.1"/>
    </source>
</evidence>
<dbReference type="Pfam" id="PF12236">
    <property type="entry name" value="Head-tail_con"/>
    <property type="match status" value="1"/>
</dbReference>
<dbReference type="EMBL" id="SDCT01000015">
    <property type="protein sequence ID" value="TCX90601.1"/>
    <property type="molecule type" value="Genomic_DNA"/>
</dbReference>
<dbReference type="AlphaFoldDB" id="A0A483MSQ0"/>
<reference evidence="4" key="1">
    <citation type="submission" date="2019-01" db="EMBL/GenBank/DDBJ databases">
        <authorList>
            <person name="Lista F."/>
            <person name="Anselmo A."/>
        </authorList>
    </citation>
    <scope>NUCLEOTIDE SEQUENCE</scope>
    <source>
        <strain evidence="4">3S</strain>
    </source>
</reference>
<accession>A0A483MSQ0</accession>
<evidence type="ECO:0000256" key="1">
    <source>
        <dbReference type="ARBA" id="ARBA00004328"/>
    </source>
</evidence>
<protein>
    <submittedName>
        <fullName evidence="4">Phage head-tail adapter protein</fullName>
    </submittedName>
</protein>
<evidence type="ECO:0000256" key="3">
    <source>
        <dbReference type="ARBA" id="ARBA00023219"/>
    </source>
</evidence>
<keyword evidence="3" id="KW-0231">Viral genome packaging</keyword>
<comment type="subcellular location">
    <subcellularLocation>
        <location evidence="1">Virion</location>
    </subcellularLocation>
</comment>